<sequence>MVRGEHRVDVHQVGGLGRGSGARVHGVDPATEAAAAAGWAGNLWTSAPGTLVGMASASSVEFVLRPFEGLPGEPDWVALRELVPAATATARTTAEHGARDVTVTTVLPDGWAALHRADGVVLLALQTVGGSGDASRDLAAALLEALDSEPGTAVQQSGLPGPGPRLQDVLDLTVPFEVTVEDSFSYWIAAGTEMTPELKAAVEEADAGVVGTKKLAAVDAGYWVRMGAREYLRWAQPHDEQQVIDGLARLHGRRESGFDGAKFIGYFRSNGLVVPVWELARGSEAEDIEDAVAAFAPTFAAAVAETEPLDANARRARAGIVARQVTLR</sequence>
<keyword evidence="4" id="KW-1185">Reference proteome</keyword>
<dbReference type="Pfam" id="PF19348">
    <property type="entry name" value="DUF5926"/>
    <property type="match status" value="1"/>
</dbReference>
<evidence type="ECO:0000259" key="2">
    <source>
        <dbReference type="Pfam" id="PF19348"/>
    </source>
</evidence>
<dbReference type="Proteomes" id="UP000321723">
    <property type="component" value="Unassembled WGS sequence"/>
</dbReference>
<feature type="domain" description="DUF5926" evidence="2">
    <location>
        <begin position="66"/>
        <end position="328"/>
    </location>
</feature>
<gene>
    <name evidence="3" type="ORF">CHO01_18460</name>
</gene>
<feature type="region of interest" description="Disordered" evidence="1">
    <location>
        <begin position="1"/>
        <end position="25"/>
    </location>
</feature>
<proteinExistence type="predicted"/>
<evidence type="ECO:0000256" key="1">
    <source>
        <dbReference type="SAM" id="MobiDB-lite"/>
    </source>
</evidence>
<evidence type="ECO:0000313" key="3">
    <source>
        <dbReference type="EMBL" id="GEL46730.1"/>
    </source>
</evidence>
<dbReference type="InterPro" id="IPR045970">
    <property type="entry name" value="DUF5926"/>
</dbReference>
<evidence type="ECO:0000313" key="4">
    <source>
        <dbReference type="Proteomes" id="UP000321723"/>
    </source>
</evidence>
<feature type="compositionally biased region" description="Basic and acidic residues" evidence="1">
    <location>
        <begin position="1"/>
        <end position="10"/>
    </location>
</feature>
<reference evidence="3 4" key="1">
    <citation type="submission" date="2019-07" db="EMBL/GenBank/DDBJ databases">
        <title>Whole genome shotgun sequence of Cellulomonas hominis NBRC 16055.</title>
        <authorList>
            <person name="Hosoyama A."/>
            <person name="Uohara A."/>
            <person name="Ohji S."/>
            <person name="Ichikawa N."/>
        </authorList>
    </citation>
    <scope>NUCLEOTIDE SEQUENCE [LARGE SCALE GENOMIC DNA]</scope>
    <source>
        <strain evidence="3 4">NBRC 16055</strain>
    </source>
</reference>
<name>A0A511FBT3_9CELL</name>
<dbReference type="AlphaFoldDB" id="A0A511FBT3"/>
<accession>A0A511FBT3</accession>
<organism evidence="3 4">
    <name type="scientific">Cellulomonas hominis</name>
    <dbReference type="NCBI Taxonomy" id="156981"/>
    <lineage>
        <taxon>Bacteria</taxon>
        <taxon>Bacillati</taxon>
        <taxon>Actinomycetota</taxon>
        <taxon>Actinomycetes</taxon>
        <taxon>Micrococcales</taxon>
        <taxon>Cellulomonadaceae</taxon>
        <taxon>Cellulomonas</taxon>
    </lineage>
</organism>
<dbReference type="EMBL" id="BJVQ01000022">
    <property type="protein sequence ID" value="GEL46730.1"/>
    <property type="molecule type" value="Genomic_DNA"/>
</dbReference>
<comment type="caution">
    <text evidence="3">The sequence shown here is derived from an EMBL/GenBank/DDBJ whole genome shotgun (WGS) entry which is preliminary data.</text>
</comment>
<protein>
    <recommendedName>
        <fullName evidence="2">DUF5926 domain-containing protein</fullName>
    </recommendedName>
</protein>